<dbReference type="Proteomes" id="UP000554342">
    <property type="component" value="Unassembled WGS sequence"/>
</dbReference>
<proteinExistence type="predicted"/>
<gene>
    <name evidence="2" type="ORF">FHR23_000089</name>
</gene>
<accession>A0A840YUB7</accession>
<keyword evidence="1" id="KW-0732">Signal</keyword>
<evidence type="ECO:0008006" key="4">
    <source>
        <dbReference type="Google" id="ProtNLM"/>
    </source>
</evidence>
<evidence type="ECO:0000313" key="3">
    <source>
        <dbReference type="Proteomes" id="UP000554342"/>
    </source>
</evidence>
<dbReference type="SUPFAM" id="SSF56935">
    <property type="entry name" value="Porins"/>
    <property type="match status" value="1"/>
</dbReference>
<organism evidence="2 3">
    <name type="scientific">Stakelama sediminis</name>
    <dbReference type="NCBI Taxonomy" id="463200"/>
    <lineage>
        <taxon>Bacteria</taxon>
        <taxon>Pseudomonadati</taxon>
        <taxon>Pseudomonadota</taxon>
        <taxon>Alphaproteobacteria</taxon>
        <taxon>Sphingomonadales</taxon>
        <taxon>Sphingomonadaceae</taxon>
        <taxon>Stakelama</taxon>
    </lineage>
</organism>
<reference evidence="2 3" key="1">
    <citation type="submission" date="2020-08" db="EMBL/GenBank/DDBJ databases">
        <title>Genomic Encyclopedia of Type Strains, Phase IV (KMG-IV): sequencing the most valuable type-strain genomes for metagenomic binning, comparative biology and taxonomic classification.</title>
        <authorList>
            <person name="Goeker M."/>
        </authorList>
    </citation>
    <scope>NUCLEOTIDE SEQUENCE [LARGE SCALE GENOMIC DNA]</scope>
    <source>
        <strain evidence="2 3">DSM 27203</strain>
    </source>
</reference>
<comment type="caution">
    <text evidence="2">The sequence shown here is derived from an EMBL/GenBank/DDBJ whole genome shotgun (WGS) entry which is preliminary data.</text>
</comment>
<keyword evidence="3" id="KW-1185">Reference proteome</keyword>
<protein>
    <recommendedName>
        <fullName evidence="4">Preprotein translocase subunit YajC</fullName>
    </recommendedName>
</protein>
<feature type="chain" id="PRO_5032624987" description="Preprotein translocase subunit YajC" evidence="1">
    <location>
        <begin position="22"/>
        <end position="555"/>
    </location>
</feature>
<dbReference type="AlphaFoldDB" id="A0A840YUB7"/>
<evidence type="ECO:0000313" key="2">
    <source>
        <dbReference type="EMBL" id="MBB5717182.1"/>
    </source>
</evidence>
<dbReference type="RefSeq" id="WP_184000984.1">
    <property type="nucleotide sequence ID" value="NZ_BAABIF010000004.1"/>
</dbReference>
<feature type="signal peptide" evidence="1">
    <location>
        <begin position="1"/>
        <end position="21"/>
    </location>
</feature>
<dbReference type="EMBL" id="JACIJI010000001">
    <property type="protein sequence ID" value="MBB5717182.1"/>
    <property type="molecule type" value="Genomic_DNA"/>
</dbReference>
<name>A0A840YUB7_9SPHN</name>
<evidence type="ECO:0000256" key="1">
    <source>
        <dbReference type="SAM" id="SignalP"/>
    </source>
</evidence>
<sequence>MMRLFLLTAGAVLCTTGAARAQQAMPQLPSTPQGQDGGQGPQQVRRVISPHIEVGQILTADLQNGDVLTYTTVGAGVDVAIQTRRVQVQLNYQYQHAFSYDRNVGDQDIHSGLARAAVTLAPGLSLEGGALATRARSDNRGADPVLLTPNAANVSQVYSAYIQPTLAKRVGPAYVNALYRFGYTKVESPSYSGVSANQPVLDNYDDSTSHLLMGSVGFPSGSVLPVGVTWSGAYQLENAGQLDQRYEGLYLREDLVLPVSRTVAALGGIGYEHIKITQRDALLDTNGNPVLDGNGRYVTDPASPRRIAYDTKTPVFWDVGVLWRPSPRTTLEARVGRRYDSWSYTGSFSHQIGPGSGLQIGVYDSMQSFGRQLNGALSSLPTSYSTTDDPLNDNYNGCVFGTQGNTPGGCLTGVLQSIATANYRARGVDAVIAFNRGLNRVGAGVGYTNRRFYAPDSGTGFSIDGTTDEGYYGQVFAAHALTAESSVNANAYINYFRSGIVGANGVLGAGATGSYNRSFGRLGASVSAGIYAFDQKDSNLDDVTAQALLALGYRF</sequence>